<organism evidence="2 3">
    <name type="scientific">Amborella trichopoda</name>
    <dbReference type="NCBI Taxonomy" id="13333"/>
    <lineage>
        <taxon>Eukaryota</taxon>
        <taxon>Viridiplantae</taxon>
        <taxon>Streptophyta</taxon>
        <taxon>Embryophyta</taxon>
        <taxon>Tracheophyta</taxon>
        <taxon>Spermatophyta</taxon>
        <taxon>Magnoliopsida</taxon>
        <taxon>Amborellales</taxon>
        <taxon>Amborellaceae</taxon>
        <taxon>Amborella</taxon>
    </lineage>
</organism>
<reference evidence="3" key="1">
    <citation type="journal article" date="2013" name="Science">
        <title>The Amborella genome and the evolution of flowering plants.</title>
        <authorList>
            <consortium name="Amborella Genome Project"/>
        </authorList>
    </citation>
    <scope>NUCLEOTIDE SEQUENCE [LARGE SCALE GENOMIC DNA]</scope>
</reference>
<dbReference type="PANTHER" id="PTHR11096">
    <property type="entry name" value="RNA 3' TERMINAL PHOSPHATE CYCLASE"/>
    <property type="match status" value="1"/>
</dbReference>
<proteinExistence type="predicted"/>
<dbReference type="SUPFAM" id="SSF55205">
    <property type="entry name" value="EPT/RTPC-like"/>
    <property type="match status" value="1"/>
</dbReference>
<dbReference type="InterPro" id="IPR036553">
    <property type="entry name" value="RPTC_insert"/>
</dbReference>
<dbReference type="GO" id="GO:0042254">
    <property type="term" value="P:ribosome biogenesis"/>
    <property type="evidence" value="ECO:0007669"/>
    <property type="project" value="UniProtKB-KW"/>
</dbReference>
<dbReference type="EMBL" id="KI396767">
    <property type="protein sequence ID" value="ERM96841.1"/>
    <property type="molecule type" value="Genomic_DNA"/>
</dbReference>
<dbReference type="InterPro" id="IPR020719">
    <property type="entry name" value="RNA3'_term_phos_cycl-like_CS"/>
</dbReference>
<dbReference type="GO" id="GO:0005730">
    <property type="term" value="C:nucleolus"/>
    <property type="evidence" value="ECO:0007669"/>
    <property type="project" value="UniProtKB-SubCell"/>
</dbReference>
<dbReference type="Gramene" id="ERM96841">
    <property type="protein sequence ID" value="ERM96841"/>
    <property type="gene ID" value="AMTR_s00128p00105630"/>
</dbReference>
<dbReference type="InterPro" id="IPR023797">
    <property type="entry name" value="RNA3'_phos_cyclase_dom"/>
</dbReference>
<accession>W1NMR7</accession>
<dbReference type="eggNOG" id="KOG3980">
    <property type="taxonomic scope" value="Eukaryota"/>
</dbReference>
<dbReference type="GO" id="GO:0003824">
    <property type="term" value="F:catalytic activity"/>
    <property type="evidence" value="ECO:0007669"/>
    <property type="project" value="InterPro"/>
</dbReference>
<dbReference type="PROSITE" id="PS01287">
    <property type="entry name" value="RTC"/>
    <property type="match status" value="1"/>
</dbReference>
<keyword evidence="3" id="KW-1185">Reference proteome</keyword>
<sequence length="240" mass="26407">MKTSFLRLKGSQQFRLRLLLSTVSVTPIVIEEIRVDDSSPGLKPHEVSFLRLIEEISDDCSVEINETGTKLRYKPGILVGGRNLVHECGLSRSIGYFLEPLIVLGLFGKKALSITLKGITNGHKDPCIDTFQTTTFHILKHFGVPAGLELKIISRGSPPEGGGEVCLKVPIIQNSLSAVNLVDEGMVKRIRGIAYTTRVSPEMVHRMRYAARGILNRLLPDVNIRDGHLSAPLSGRFITA</sequence>
<evidence type="ECO:0000313" key="3">
    <source>
        <dbReference type="Proteomes" id="UP000017836"/>
    </source>
</evidence>
<dbReference type="Gene3D" id="3.65.10.20">
    <property type="entry name" value="RNA 3'-terminal phosphate cyclase domain"/>
    <property type="match status" value="1"/>
</dbReference>
<dbReference type="HOGENOM" id="CLU_089781_0_0_1"/>
<name>W1NMR7_AMBTC</name>
<dbReference type="PANTHER" id="PTHR11096:SF1">
    <property type="entry name" value="RNA 3'-TERMINAL PHOSPHATE CYCLASE-LIKE PROTEIN"/>
    <property type="match status" value="1"/>
</dbReference>
<evidence type="ECO:0000259" key="1">
    <source>
        <dbReference type="Pfam" id="PF01137"/>
    </source>
</evidence>
<dbReference type="NCBIfam" id="TIGR03400">
    <property type="entry name" value="18S_RNA_Rcl1p"/>
    <property type="match status" value="1"/>
</dbReference>
<feature type="domain" description="RNA 3'-terminal phosphate cyclase" evidence="1">
    <location>
        <begin position="8"/>
        <end position="183"/>
    </location>
</feature>
<dbReference type="InterPro" id="IPR013792">
    <property type="entry name" value="RNA3'P_cycl/enolpyr_Trfase_a/b"/>
</dbReference>
<evidence type="ECO:0000313" key="2">
    <source>
        <dbReference type="EMBL" id="ERM96841.1"/>
    </source>
</evidence>
<dbReference type="InterPro" id="IPR037136">
    <property type="entry name" value="RNA3'_phos_cyclase_dom_sf"/>
</dbReference>
<dbReference type="Proteomes" id="UP000017836">
    <property type="component" value="Unassembled WGS sequence"/>
</dbReference>
<dbReference type="AlphaFoldDB" id="W1NMR7"/>
<dbReference type="InterPro" id="IPR016443">
    <property type="entry name" value="RNA3'_term_phos_cyc_type_2"/>
</dbReference>
<dbReference type="GO" id="GO:0006396">
    <property type="term" value="P:RNA processing"/>
    <property type="evidence" value="ECO:0007669"/>
    <property type="project" value="InterPro"/>
</dbReference>
<dbReference type="OMA" id="PHIMEFE"/>
<dbReference type="Pfam" id="PF01137">
    <property type="entry name" value="RTC"/>
    <property type="match status" value="1"/>
</dbReference>
<gene>
    <name evidence="2" type="ORF">AMTR_s00128p00105630</name>
</gene>
<dbReference type="InterPro" id="IPR000228">
    <property type="entry name" value="RNA3'_term_phos_cyc"/>
</dbReference>
<dbReference type="Gene3D" id="3.30.360.20">
    <property type="entry name" value="RNA 3'-terminal phosphate cyclase, insert domain"/>
    <property type="match status" value="1"/>
</dbReference>
<dbReference type="STRING" id="13333.W1NMR7"/>
<protein>
    <recommendedName>
        <fullName evidence="1">RNA 3'-terminal phosphate cyclase domain-containing protein</fullName>
    </recommendedName>
</protein>